<dbReference type="GO" id="GO:0010073">
    <property type="term" value="P:meristem maintenance"/>
    <property type="evidence" value="ECO:0007669"/>
    <property type="project" value="InterPro"/>
</dbReference>
<dbReference type="GeneID" id="120282339"/>
<dbReference type="InterPro" id="IPR044824">
    <property type="entry name" value="MAIN-like"/>
</dbReference>
<feature type="region of interest" description="Disordered" evidence="1">
    <location>
        <begin position="494"/>
        <end position="528"/>
    </location>
</feature>
<gene>
    <name evidence="5 6 7 8" type="primary">LOC120282339</name>
</gene>
<keyword evidence="2" id="KW-1133">Transmembrane helix</keyword>
<organism evidence="4 6">
    <name type="scientific">Dioscorea cayennensis subsp. rotundata</name>
    <name type="common">White Guinea yam</name>
    <name type="synonym">Dioscorea rotundata</name>
    <dbReference type="NCBI Taxonomy" id="55577"/>
    <lineage>
        <taxon>Eukaryota</taxon>
        <taxon>Viridiplantae</taxon>
        <taxon>Streptophyta</taxon>
        <taxon>Embryophyta</taxon>
        <taxon>Tracheophyta</taxon>
        <taxon>Spermatophyta</taxon>
        <taxon>Magnoliopsida</taxon>
        <taxon>Liliopsida</taxon>
        <taxon>Dioscoreales</taxon>
        <taxon>Dioscoreaceae</taxon>
        <taxon>Dioscorea</taxon>
    </lineage>
</organism>
<protein>
    <submittedName>
        <fullName evidence="5 6">Protein MAIN-LIKE 2-like</fullName>
    </submittedName>
</protein>
<proteinExistence type="predicted"/>
<keyword evidence="2" id="KW-0472">Membrane</keyword>
<feature type="transmembrane region" description="Helical" evidence="2">
    <location>
        <begin position="156"/>
        <end position="180"/>
    </location>
</feature>
<keyword evidence="2" id="KW-0812">Transmembrane</keyword>
<evidence type="ECO:0000313" key="7">
    <source>
        <dbReference type="RefSeq" id="XP_039145071.1"/>
    </source>
</evidence>
<dbReference type="PANTHER" id="PTHR46033">
    <property type="entry name" value="PROTEIN MAIN-LIKE 2"/>
    <property type="match status" value="1"/>
</dbReference>
<evidence type="ECO:0000313" key="8">
    <source>
        <dbReference type="RefSeq" id="XP_039145072.1"/>
    </source>
</evidence>
<dbReference type="RefSeq" id="XP_039145070.1">
    <property type="nucleotide sequence ID" value="XM_039289136.1"/>
</dbReference>
<feature type="domain" description="Aminotransferase-like plant mobile" evidence="3">
    <location>
        <begin position="46"/>
        <end position="390"/>
    </location>
</feature>
<evidence type="ECO:0000259" key="3">
    <source>
        <dbReference type="Pfam" id="PF10536"/>
    </source>
</evidence>
<dbReference type="RefSeq" id="XP_039145071.1">
    <property type="nucleotide sequence ID" value="XM_039289137.1"/>
</dbReference>
<dbReference type="PANTHER" id="PTHR46033:SF17">
    <property type="entry name" value="AMINOTRANSFERASE-LIKE PLANT MOBILE DOMAIN-CONTAINING PROTEIN"/>
    <property type="match status" value="1"/>
</dbReference>
<name>A0AB40D2Q3_DIOCR</name>
<reference evidence="5 6" key="1">
    <citation type="submission" date="2025-04" db="UniProtKB">
        <authorList>
            <consortium name="RefSeq"/>
        </authorList>
    </citation>
    <scope>IDENTIFICATION</scope>
</reference>
<keyword evidence="4" id="KW-1185">Reference proteome</keyword>
<dbReference type="InterPro" id="IPR019557">
    <property type="entry name" value="AminoTfrase-like_pln_mobile"/>
</dbReference>
<dbReference type="RefSeq" id="XP_039145069.1">
    <property type="nucleotide sequence ID" value="XM_039289135.1"/>
</dbReference>
<dbReference type="Proteomes" id="UP001515500">
    <property type="component" value="Chromosome 18"/>
</dbReference>
<evidence type="ECO:0000313" key="6">
    <source>
        <dbReference type="RefSeq" id="XP_039145070.1"/>
    </source>
</evidence>
<dbReference type="Pfam" id="PF10536">
    <property type="entry name" value="PMD"/>
    <property type="match status" value="1"/>
</dbReference>
<feature type="compositionally biased region" description="Polar residues" evidence="1">
    <location>
        <begin position="514"/>
        <end position="528"/>
    </location>
</feature>
<evidence type="ECO:0000256" key="2">
    <source>
        <dbReference type="SAM" id="Phobius"/>
    </source>
</evidence>
<sequence length="528" mass="60097">MGRTIKQKELACRFVANGKSLEGLIINDRAKQKLKGTGFDSLLLLSSQFNIPTNLLTAVVDAYNIERRCFRLGDTNIFFGLGDVLRIMAIPIDGRPIIETDEDPSELCKEYFGEDISINPDDRKGGITLKSLRKYCNDRKDHALEGQDLDCYIRALVLYLIGSFIIPTGSHIVAPVYLLFLKNIEEIGSYAWGAALLANLHRHLENHIKYRGFIYANVHFLTVFLLEHIPKVAYYILHPEERNGPPIEFPLMVGWNKKLKKSMKKQDRKSIEFFRNCFNELQEDDIEWKPYDRLPKDFLFGSYAIQLPLELAFTSLLCLERAILHDPGVSSGRQLFFSDKLFKLQLCDAHTKHDVGTKSKSRQGKKQTWAVVHGEFVNAWNDRWQNLYIDTNDAGEEKEIETAEPAAQWASACPADDMPEEAFTEPAAQGISFSLADDMPEKVFLGVVAREVRRSVGVTPRENLAARRQHSVPMGQTNEENADGQQIVELGAFSEVRRVRGRNHRQLPTPPQRMRTQGQPPTSQHNQK</sequence>
<dbReference type="RefSeq" id="XP_039145072.1">
    <property type="nucleotide sequence ID" value="XM_039289138.1"/>
</dbReference>
<evidence type="ECO:0000313" key="5">
    <source>
        <dbReference type="RefSeq" id="XP_039145069.1"/>
    </source>
</evidence>
<dbReference type="AlphaFoldDB" id="A0AB40D2Q3"/>
<evidence type="ECO:0000313" key="4">
    <source>
        <dbReference type="Proteomes" id="UP001515500"/>
    </source>
</evidence>
<evidence type="ECO:0000256" key="1">
    <source>
        <dbReference type="SAM" id="MobiDB-lite"/>
    </source>
</evidence>
<accession>A0AB40D2Q3</accession>